<dbReference type="SUPFAM" id="SSF46689">
    <property type="entry name" value="Homeodomain-like"/>
    <property type="match status" value="1"/>
</dbReference>
<dbReference type="PROSITE" id="PS01124">
    <property type="entry name" value="HTH_ARAC_FAMILY_2"/>
    <property type="match status" value="1"/>
</dbReference>
<name>A0A069PK16_9BURK</name>
<evidence type="ECO:0000256" key="3">
    <source>
        <dbReference type="ARBA" id="ARBA00023163"/>
    </source>
</evidence>
<evidence type="ECO:0000256" key="2">
    <source>
        <dbReference type="ARBA" id="ARBA00023125"/>
    </source>
</evidence>
<dbReference type="InterPro" id="IPR050204">
    <property type="entry name" value="AraC_XylS_family_regulators"/>
</dbReference>
<dbReference type="STRING" id="60547.GCA_000751215_01694"/>
<dbReference type="EMBL" id="JFHC01000037">
    <property type="protein sequence ID" value="KDR40697.1"/>
    <property type="molecule type" value="Genomic_DNA"/>
</dbReference>
<dbReference type="InterPro" id="IPR009057">
    <property type="entry name" value="Homeodomain-like_sf"/>
</dbReference>
<feature type="domain" description="HTH araC/xylS-type" evidence="4">
    <location>
        <begin position="54"/>
        <end position="154"/>
    </location>
</feature>
<dbReference type="PROSITE" id="PS00041">
    <property type="entry name" value="HTH_ARAC_FAMILY_1"/>
    <property type="match status" value="1"/>
</dbReference>
<dbReference type="InterPro" id="IPR018060">
    <property type="entry name" value="HTH_AraC"/>
</dbReference>
<protein>
    <recommendedName>
        <fullName evidence="4">HTH araC/xylS-type domain-containing protein</fullName>
    </recommendedName>
</protein>
<keyword evidence="3" id="KW-0804">Transcription</keyword>
<sequence length="166" mass="18523">MGVLATDPAKPDDTGCAMTAPGRRCFLRLLLAQPEVAPGDWLPSAAPTLDWVYRQACVIIQQHLCDCSLTVNFVVSAVRCSRPTVYRAFAQRHQTVAGVIRSMRLQLVCTLLASPPFNVPIETLAYRCGFEDVRTFNRSFRREFGTTAGEFRARMLGVWMKRGVPD</sequence>
<accession>A0A069PK16</accession>
<gene>
    <name evidence="5" type="ORF">BG61_23440</name>
</gene>
<dbReference type="Proteomes" id="UP000027466">
    <property type="component" value="Unassembled WGS sequence"/>
</dbReference>
<evidence type="ECO:0000259" key="4">
    <source>
        <dbReference type="PROSITE" id="PS01124"/>
    </source>
</evidence>
<organism evidence="5 6">
    <name type="scientific">Caballeronia glathei</name>
    <dbReference type="NCBI Taxonomy" id="60547"/>
    <lineage>
        <taxon>Bacteria</taxon>
        <taxon>Pseudomonadati</taxon>
        <taxon>Pseudomonadota</taxon>
        <taxon>Betaproteobacteria</taxon>
        <taxon>Burkholderiales</taxon>
        <taxon>Burkholderiaceae</taxon>
        <taxon>Caballeronia</taxon>
    </lineage>
</organism>
<keyword evidence="6" id="KW-1185">Reference proteome</keyword>
<keyword evidence="2" id="KW-0238">DNA-binding</keyword>
<dbReference type="Gene3D" id="1.10.10.60">
    <property type="entry name" value="Homeodomain-like"/>
    <property type="match status" value="1"/>
</dbReference>
<reference evidence="5 6" key="1">
    <citation type="submission" date="2014-03" db="EMBL/GenBank/DDBJ databases">
        <title>Draft Genome Sequences of Four Burkholderia Strains.</title>
        <authorList>
            <person name="Liu X.Y."/>
            <person name="Li C.X."/>
            <person name="Xu J.H."/>
        </authorList>
    </citation>
    <scope>NUCLEOTIDE SEQUENCE [LARGE SCALE GENOMIC DNA]</scope>
    <source>
        <strain evidence="5 6">DSM 50014</strain>
    </source>
</reference>
<comment type="caution">
    <text evidence="5">The sequence shown here is derived from an EMBL/GenBank/DDBJ whole genome shotgun (WGS) entry which is preliminary data.</text>
</comment>
<proteinExistence type="predicted"/>
<dbReference type="PANTHER" id="PTHR46796">
    <property type="entry name" value="HTH-TYPE TRANSCRIPTIONAL ACTIVATOR RHAS-RELATED"/>
    <property type="match status" value="1"/>
</dbReference>
<dbReference type="InterPro" id="IPR018062">
    <property type="entry name" value="HTH_AraC-typ_CS"/>
</dbReference>
<keyword evidence="1" id="KW-0805">Transcription regulation</keyword>
<evidence type="ECO:0000313" key="5">
    <source>
        <dbReference type="EMBL" id="KDR40697.1"/>
    </source>
</evidence>
<evidence type="ECO:0000256" key="1">
    <source>
        <dbReference type="ARBA" id="ARBA00023015"/>
    </source>
</evidence>
<dbReference type="Pfam" id="PF12833">
    <property type="entry name" value="HTH_18"/>
    <property type="match status" value="1"/>
</dbReference>
<dbReference type="GO" id="GO:0003700">
    <property type="term" value="F:DNA-binding transcription factor activity"/>
    <property type="evidence" value="ECO:0007669"/>
    <property type="project" value="InterPro"/>
</dbReference>
<dbReference type="SMART" id="SM00342">
    <property type="entry name" value="HTH_ARAC"/>
    <property type="match status" value="1"/>
</dbReference>
<evidence type="ECO:0000313" key="6">
    <source>
        <dbReference type="Proteomes" id="UP000027466"/>
    </source>
</evidence>
<dbReference type="GO" id="GO:0043565">
    <property type="term" value="F:sequence-specific DNA binding"/>
    <property type="evidence" value="ECO:0007669"/>
    <property type="project" value="InterPro"/>
</dbReference>
<dbReference type="AlphaFoldDB" id="A0A069PK16"/>